<keyword evidence="2" id="KW-1185">Reference proteome</keyword>
<gene>
    <name evidence="1" type="ORF">DCAF_LOCUS5445</name>
</gene>
<protein>
    <submittedName>
        <fullName evidence="1">Uncharacterized protein</fullName>
    </submittedName>
</protein>
<reference evidence="1 2" key="1">
    <citation type="submission" date="2024-01" db="EMBL/GenBank/DDBJ databases">
        <authorList>
            <person name="Waweru B."/>
        </authorList>
    </citation>
    <scope>NUCLEOTIDE SEQUENCE [LARGE SCALE GENOMIC DNA]</scope>
</reference>
<sequence length="107" mass="11756">MMSRTVVSGLKARRSGCVVGLGVRDDGYGGVHGYREWWIDIKVWLEWSGGSIERYGSDSGKSMILDMAMNRLGKTIMGVKIGSDEGCDNESLVKRVGDDRWEGGLVI</sequence>
<comment type="caution">
    <text evidence="1">The sequence shown here is derived from an EMBL/GenBank/DDBJ whole genome shotgun (WGS) entry which is preliminary data.</text>
</comment>
<name>A0AAV1R5K3_9ROSI</name>
<proteinExistence type="predicted"/>
<organism evidence="1 2">
    <name type="scientific">Dovyalis caffra</name>
    <dbReference type="NCBI Taxonomy" id="77055"/>
    <lineage>
        <taxon>Eukaryota</taxon>
        <taxon>Viridiplantae</taxon>
        <taxon>Streptophyta</taxon>
        <taxon>Embryophyta</taxon>
        <taxon>Tracheophyta</taxon>
        <taxon>Spermatophyta</taxon>
        <taxon>Magnoliopsida</taxon>
        <taxon>eudicotyledons</taxon>
        <taxon>Gunneridae</taxon>
        <taxon>Pentapetalae</taxon>
        <taxon>rosids</taxon>
        <taxon>fabids</taxon>
        <taxon>Malpighiales</taxon>
        <taxon>Salicaceae</taxon>
        <taxon>Flacourtieae</taxon>
        <taxon>Dovyalis</taxon>
    </lineage>
</organism>
<dbReference type="Proteomes" id="UP001314170">
    <property type="component" value="Unassembled WGS sequence"/>
</dbReference>
<accession>A0AAV1R5K3</accession>
<dbReference type="EMBL" id="CAWUPB010000858">
    <property type="protein sequence ID" value="CAK7327729.1"/>
    <property type="molecule type" value="Genomic_DNA"/>
</dbReference>
<evidence type="ECO:0000313" key="2">
    <source>
        <dbReference type="Proteomes" id="UP001314170"/>
    </source>
</evidence>
<evidence type="ECO:0000313" key="1">
    <source>
        <dbReference type="EMBL" id="CAK7327729.1"/>
    </source>
</evidence>
<dbReference type="AlphaFoldDB" id="A0AAV1R5K3"/>